<evidence type="ECO:0000313" key="2">
    <source>
        <dbReference type="Proteomes" id="UP000308365"/>
    </source>
</evidence>
<gene>
    <name evidence="1" type="ORF">EI555_019239</name>
</gene>
<dbReference type="Proteomes" id="UP000308365">
    <property type="component" value="Unassembled WGS sequence"/>
</dbReference>
<sequence length="61" mass="7120">TMEIPVEQLMLLYRTMEIPVEQLMLELTLSEHAPKRTQNSKQGVFQLWSYPLNKGSATENR</sequence>
<organism evidence="1 2">
    <name type="scientific">Monodon monoceros</name>
    <name type="common">Narwhal</name>
    <name type="synonym">Ceratodon monodon</name>
    <dbReference type="NCBI Taxonomy" id="40151"/>
    <lineage>
        <taxon>Eukaryota</taxon>
        <taxon>Metazoa</taxon>
        <taxon>Chordata</taxon>
        <taxon>Craniata</taxon>
        <taxon>Vertebrata</taxon>
        <taxon>Euteleostomi</taxon>
        <taxon>Mammalia</taxon>
        <taxon>Eutheria</taxon>
        <taxon>Laurasiatheria</taxon>
        <taxon>Artiodactyla</taxon>
        <taxon>Whippomorpha</taxon>
        <taxon>Cetacea</taxon>
        <taxon>Odontoceti</taxon>
        <taxon>Monodontidae</taxon>
        <taxon>Monodon</taxon>
    </lineage>
</organism>
<reference evidence="2" key="1">
    <citation type="journal article" date="2019" name="IScience">
        <title>Narwhal Genome Reveals Long-Term Low Genetic Diversity despite Current Large Abundance Size.</title>
        <authorList>
            <person name="Westbury M.V."/>
            <person name="Petersen B."/>
            <person name="Garde E."/>
            <person name="Heide-Jorgensen M.P."/>
            <person name="Lorenzen E.D."/>
        </authorList>
    </citation>
    <scope>NUCLEOTIDE SEQUENCE [LARGE SCALE GENOMIC DNA]</scope>
</reference>
<accession>A0A4U1EUL7</accession>
<proteinExistence type="predicted"/>
<dbReference type="EMBL" id="RWIC01000758">
    <property type="protein sequence ID" value="TKC40399.1"/>
    <property type="molecule type" value="Genomic_DNA"/>
</dbReference>
<feature type="non-terminal residue" evidence="1">
    <location>
        <position position="1"/>
    </location>
</feature>
<name>A0A4U1EUL7_MONMO</name>
<protein>
    <submittedName>
        <fullName evidence="1">Uncharacterized protein</fullName>
    </submittedName>
</protein>
<dbReference type="AlphaFoldDB" id="A0A4U1EUL7"/>
<comment type="caution">
    <text evidence="1">The sequence shown here is derived from an EMBL/GenBank/DDBJ whole genome shotgun (WGS) entry which is preliminary data.</text>
</comment>
<evidence type="ECO:0000313" key="1">
    <source>
        <dbReference type="EMBL" id="TKC40399.1"/>
    </source>
</evidence>